<reference evidence="3" key="5">
    <citation type="submission" date="2015-06" db="UniProtKB">
        <authorList>
            <consortium name="EnsemblFungi"/>
        </authorList>
    </citation>
    <scope>IDENTIFICATION</scope>
    <source>
        <strain evidence="3">ATCC 64411</strain>
    </source>
</reference>
<reference evidence="2" key="2">
    <citation type="submission" date="2010-05" db="EMBL/GenBank/DDBJ databases">
        <title>The Genome Sequence of Magnaporthe poae strain ATCC 64411.</title>
        <authorList>
            <consortium name="The Broad Institute Genome Sequencing Platform"/>
            <consortium name="Broad Institute Genome Sequencing Center for Infectious Disease"/>
            <person name="Ma L.-J."/>
            <person name="Dead R."/>
            <person name="Young S."/>
            <person name="Zeng Q."/>
            <person name="Koehrsen M."/>
            <person name="Alvarado L."/>
            <person name="Berlin A."/>
            <person name="Chapman S.B."/>
            <person name="Chen Z."/>
            <person name="Freedman E."/>
            <person name="Gellesch M."/>
            <person name="Goldberg J."/>
            <person name="Griggs A."/>
            <person name="Gujja S."/>
            <person name="Heilman E.R."/>
            <person name="Heiman D."/>
            <person name="Hepburn T."/>
            <person name="Howarth C."/>
            <person name="Jen D."/>
            <person name="Larson L."/>
            <person name="Mehta T."/>
            <person name="Neiman D."/>
            <person name="Pearson M."/>
            <person name="Roberts A."/>
            <person name="Saif S."/>
            <person name="Shea T."/>
            <person name="Shenoy N."/>
            <person name="Sisk P."/>
            <person name="Stolte C."/>
            <person name="Sykes S."/>
            <person name="Walk T."/>
            <person name="White J."/>
            <person name="Yandava C."/>
            <person name="Haas B."/>
            <person name="Nusbaum C."/>
            <person name="Birren B."/>
        </authorList>
    </citation>
    <scope>NUCLEOTIDE SEQUENCE</scope>
    <source>
        <strain evidence="2">ATCC 64411</strain>
    </source>
</reference>
<evidence type="ECO:0000313" key="2">
    <source>
        <dbReference type="EMBL" id="KLU85838.1"/>
    </source>
</evidence>
<feature type="region of interest" description="Disordered" evidence="1">
    <location>
        <begin position="94"/>
        <end position="115"/>
    </location>
</feature>
<dbReference type="VEuPathDB" id="FungiDB:MAPG_04858"/>
<protein>
    <submittedName>
        <fullName evidence="2 3">Uncharacterized protein</fullName>
    </submittedName>
</protein>
<dbReference type="Proteomes" id="UP000011715">
    <property type="component" value="Unassembled WGS sequence"/>
</dbReference>
<organism evidence="3 4">
    <name type="scientific">Magnaporthiopsis poae (strain ATCC 64411 / 73-15)</name>
    <name type="common">Kentucky bluegrass fungus</name>
    <name type="synonym">Magnaporthe poae</name>
    <dbReference type="NCBI Taxonomy" id="644358"/>
    <lineage>
        <taxon>Eukaryota</taxon>
        <taxon>Fungi</taxon>
        <taxon>Dikarya</taxon>
        <taxon>Ascomycota</taxon>
        <taxon>Pezizomycotina</taxon>
        <taxon>Sordariomycetes</taxon>
        <taxon>Sordariomycetidae</taxon>
        <taxon>Magnaporthales</taxon>
        <taxon>Magnaporthaceae</taxon>
        <taxon>Magnaporthiopsis</taxon>
    </lineage>
</organism>
<name>A0A0C4DXV1_MAGP6</name>
<keyword evidence="4" id="KW-1185">Reference proteome</keyword>
<dbReference type="AlphaFoldDB" id="A0A0C4DXV1"/>
<dbReference type="EMBL" id="GL876969">
    <property type="protein sequence ID" value="KLU85838.1"/>
    <property type="molecule type" value="Genomic_DNA"/>
</dbReference>
<dbReference type="EMBL" id="ADBL01001137">
    <property type="status" value="NOT_ANNOTATED_CDS"/>
    <property type="molecule type" value="Genomic_DNA"/>
</dbReference>
<evidence type="ECO:0000313" key="3">
    <source>
        <dbReference type="EnsemblFungi" id="MAPG_04858T0"/>
    </source>
</evidence>
<sequence length="248" mass="26971">MREYVKYENTGTRYTGLGRPLIRLRLWPLISRSQAHTPPPRSSPKPAPGPMRLLVQAAPGIPFQRKVVDSRSGGQATVVLAGLHKLADAAKGSYHENRPTFKSRRRRRIRGPEDRADNPPCLQVLAWMSGQCWLELPRISKGLQANEQGVGPAIPGPGDACNRPVDGRPNAMPYEAHLAAELEADSAAEAGLVRTRTVEPSREPLNVRLARHRSGPPTTCPVAPKAGAGGVPSQCSHQRCATTSSWWP</sequence>
<accession>A0A0C4DXV1</accession>
<gene>
    <name evidence="2" type="ORF">MAPG_04858</name>
</gene>
<evidence type="ECO:0000256" key="1">
    <source>
        <dbReference type="SAM" id="MobiDB-lite"/>
    </source>
</evidence>
<evidence type="ECO:0000313" key="4">
    <source>
        <dbReference type="Proteomes" id="UP000011715"/>
    </source>
</evidence>
<reference evidence="2" key="3">
    <citation type="submission" date="2011-03" db="EMBL/GenBank/DDBJ databases">
        <title>Annotation of Magnaporthe poae ATCC 64411.</title>
        <authorList>
            <person name="Ma L.-J."/>
            <person name="Dead R."/>
            <person name="Young S.K."/>
            <person name="Zeng Q."/>
            <person name="Gargeya S."/>
            <person name="Fitzgerald M."/>
            <person name="Haas B."/>
            <person name="Abouelleil A."/>
            <person name="Alvarado L."/>
            <person name="Arachchi H.M."/>
            <person name="Berlin A."/>
            <person name="Brown A."/>
            <person name="Chapman S.B."/>
            <person name="Chen Z."/>
            <person name="Dunbar C."/>
            <person name="Freedman E."/>
            <person name="Gearin G."/>
            <person name="Gellesch M."/>
            <person name="Goldberg J."/>
            <person name="Griggs A."/>
            <person name="Gujja S."/>
            <person name="Heiman D."/>
            <person name="Howarth C."/>
            <person name="Larson L."/>
            <person name="Lui A."/>
            <person name="MacDonald P.J.P."/>
            <person name="Mehta T."/>
            <person name="Montmayeur A."/>
            <person name="Murphy C."/>
            <person name="Neiman D."/>
            <person name="Pearson M."/>
            <person name="Priest M."/>
            <person name="Roberts A."/>
            <person name="Saif S."/>
            <person name="Shea T."/>
            <person name="Shenoy N."/>
            <person name="Sisk P."/>
            <person name="Stolte C."/>
            <person name="Sykes S."/>
            <person name="Yandava C."/>
            <person name="Wortman J."/>
            <person name="Nusbaum C."/>
            <person name="Birren B."/>
        </authorList>
    </citation>
    <scope>NUCLEOTIDE SEQUENCE</scope>
    <source>
        <strain evidence="2">ATCC 64411</strain>
    </source>
</reference>
<reference evidence="3" key="4">
    <citation type="journal article" date="2015" name="G3 (Bethesda)">
        <title>Genome sequences of three phytopathogenic species of the Magnaporthaceae family of fungi.</title>
        <authorList>
            <person name="Okagaki L.H."/>
            <person name="Nunes C.C."/>
            <person name="Sailsbery J."/>
            <person name="Clay B."/>
            <person name="Brown D."/>
            <person name="John T."/>
            <person name="Oh Y."/>
            <person name="Young N."/>
            <person name="Fitzgerald M."/>
            <person name="Haas B.J."/>
            <person name="Zeng Q."/>
            <person name="Young S."/>
            <person name="Adiconis X."/>
            <person name="Fan L."/>
            <person name="Levin J.Z."/>
            <person name="Mitchell T.K."/>
            <person name="Okubara P.A."/>
            <person name="Farman M.L."/>
            <person name="Kohn L.M."/>
            <person name="Birren B."/>
            <person name="Ma L.-J."/>
            <person name="Dean R.A."/>
        </authorList>
    </citation>
    <scope>NUCLEOTIDE SEQUENCE</scope>
    <source>
        <strain evidence="3">ATCC 64411 / 73-15</strain>
    </source>
</reference>
<dbReference type="EnsemblFungi" id="MAPG_04858T0">
    <property type="protein sequence ID" value="MAPG_04858T0"/>
    <property type="gene ID" value="MAPG_04858"/>
</dbReference>
<reference evidence="4" key="1">
    <citation type="submission" date="2010-05" db="EMBL/GenBank/DDBJ databases">
        <title>The genome sequence of Magnaporthe poae strain ATCC 64411.</title>
        <authorList>
            <person name="Ma L.-J."/>
            <person name="Dead R."/>
            <person name="Young S."/>
            <person name="Zeng Q."/>
            <person name="Koehrsen M."/>
            <person name="Alvarado L."/>
            <person name="Berlin A."/>
            <person name="Chapman S.B."/>
            <person name="Chen Z."/>
            <person name="Freedman E."/>
            <person name="Gellesch M."/>
            <person name="Goldberg J."/>
            <person name="Griggs A."/>
            <person name="Gujja S."/>
            <person name="Heilman E.R."/>
            <person name="Heiman D."/>
            <person name="Hepburn T."/>
            <person name="Howarth C."/>
            <person name="Jen D."/>
            <person name="Larson L."/>
            <person name="Mehta T."/>
            <person name="Neiman D."/>
            <person name="Pearson M."/>
            <person name="Roberts A."/>
            <person name="Saif S."/>
            <person name="Shea T."/>
            <person name="Shenoy N."/>
            <person name="Sisk P."/>
            <person name="Stolte C."/>
            <person name="Sykes S."/>
            <person name="Walk T."/>
            <person name="White J."/>
            <person name="Yandava C."/>
            <person name="Haas B."/>
            <person name="Nusbaum C."/>
            <person name="Birren B."/>
        </authorList>
    </citation>
    <scope>NUCLEOTIDE SEQUENCE [LARGE SCALE GENOMIC DNA]</scope>
    <source>
        <strain evidence="4">ATCC 64411 / 73-15</strain>
    </source>
</reference>
<proteinExistence type="predicted"/>